<comment type="caution">
    <text evidence="2">The sequence shown here is derived from an EMBL/GenBank/DDBJ whole genome shotgun (WGS) entry which is preliminary data.</text>
</comment>
<name>A0ABR1LG94_9PEZI</name>
<protein>
    <submittedName>
        <fullName evidence="2">Uncharacterized protein</fullName>
    </submittedName>
</protein>
<dbReference type="RefSeq" id="XP_066653275.1">
    <property type="nucleotide sequence ID" value="XM_066801063.1"/>
</dbReference>
<evidence type="ECO:0000313" key="2">
    <source>
        <dbReference type="EMBL" id="KAK7534236.1"/>
    </source>
</evidence>
<dbReference type="Proteomes" id="UP001360953">
    <property type="component" value="Unassembled WGS sequence"/>
</dbReference>
<dbReference type="EMBL" id="JBBPEH010000009">
    <property type="protein sequence ID" value="KAK7534236.1"/>
    <property type="molecule type" value="Genomic_DNA"/>
</dbReference>
<accession>A0ABR1LG94</accession>
<keyword evidence="1" id="KW-1133">Transmembrane helix</keyword>
<evidence type="ECO:0000256" key="1">
    <source>
        <dbReference type="SAM" id="Phobius"/>
    </source>
</evidence>
<keyword evidence="3" id="KW-1185">Reference proteome</keyword>
<proteinExistence type="predicted"/>
<reference evidence="2 3" key="1">
    <citation type="submission" date="2024-04" db="EMBL/GenBank/DDBJ databases">
        <title>Phyllosticta paracitricarpa is synonymous to the EU quarantine fungus P. citricarpa based on phylogenomic analyses.</title>
        <authorList>
            <consortium name="Lawrence Berkeley National Laboratory"/>
            <person name="Van ingen-buijs V.A."/>
            <person name="Van westerhoven A.C."/>
            <person name="Haridas S."/>
            <person name="Skiadas P."/>
            <person name="Martin F."/>
            <person name="Groenewald J.Z."/>
            <person name="Crous P.W."/>
            <person name="Seidl M.F."/>
        </authorList>
    </citation>
    <scope>NUCLEOTIDE SEQUENCE [LARGE SCALE GENOMIC DNA]</scope>
    <source>
        <strain evidence="2 3">CPC 17464</strain>
    </source>
</reference>
<keyword evidence="1" id="KW-0472">Membrane</keyword>
<organism evidence="2 3">
    <name type="scientific">Phyllosticta citribraziliensis</name>
    <dbReference type="NCBI Taxonomy" id="989973"/>
    <lineage>
        <taxon>Eukaryota</taxon>
        <taxon>Fungi</taxon>
        <taxon>Dikarya</taxon>
        <taxon>Ascomycota</taxon>
        <taxon>Pezizomycotina</taxon>
        <taxon>Dothideomycetes</taxon>
        <taxon>Dothideomycetes incertae sedis</taxon>
        <taxon>Botryosphaeriales</taxon>
        <taxon>Phyllostictaceae</taxon>
        <taxon>Phyllosticta</taxon>
    </lineage>
</organism>
<gene>
    <name evidence="2" type="ORF">J3D65DRAFT_632834</name>
</gene>
<dbReference type="GeneID" id="92033969"/>
<evidence type="ECO:0000313" key="3">
    <source>
        <dbReference type="Proteomes" id="UP001360953"/>
    </source>
</evidence>
<sequence>MRCLVFSFLLRETGTSAAELCFVLAFFSFRGPSGLRAVFGLMVVLSLASVSFLRLFVLLLLLCSHECTPGPPF</sequence>
<keyword evidence="1" id="KW-0812">Transmembrane</keyword>
<feature type="transmembrane region" description="Helical" evidence="1">
    <location>
        <begin position="41"/>
        <end position="63"/>
    </location>
</feature>